<organism evidence="1">
    <name type="scientific">Salmonella enterica subsp. enterica serovar Cardoner</name>
    <dbReference type="NCBI Taxonomy" id="2564309"/>
    <lineage>
        <taxon>Bacteria</taxon>
        <taxon>Pseudomonadati</taxon>
        <taxon>Pseudomonadota</taxon>
        <taxon>Gammaproteobacteria</taxon>
        <taxon>Enterobacterales</taxon>
        <taxon>Enterobacteriaceae</taxon>
        <taxon>Salmonella</taxon>
    </lineage>
</organism>
<dbReference type="InterPro" id="IPR037042">
    <property type="entry name" value="YdaT-like_sf"/>
</dbReference>
<dbReference type="Gene3D" id="1.10.3600.10">
    <property type="entry name" value="Putative bacterial toxin ydaT"/>
    <property type="match status" value="1"/>
</dbReference>
<comment type="caution">
    <text evidence="1">The sequence shown here is derived from an EMBL/GenBank/DDBJ whole genome shotgun (WGS) entry which is preliminary data.</text>
</comment>
<name>A0A5W3REU8_SALET</name>
<proteinExistence type="predicted"/>
<reference evidence="1" key="1">
    <citation type="submission" date="2018-05" db="EMBL/GenBank/DDBJ databases">
        <authorList>
            <person name="Ashton P.M."/>
            <person name="Dallman T."/>
            <person name="Nair S."/>
            <person name="De Pinna E."/>
            <person name="Peters T."/>
            <person name="Grant K."/>
        </authorList>
    </citation>
    <scope>NUCLEOTIDE SEQUENCE</scope>
    <source>
        <strain evidence="1">374031</strain>
    </source>
</reference>
<dbReference type="InterPro" id="IPR009364">
    <property type="entry name" value="YdaT-like"/>
</dbReference>
<dbReference type="Pfam" id="PF06254">
    <property type="entry name" value="YdaT_toxin"/>
    <property type="match status" value="1"/>
</dbReference>
<gene>
    <name evidence="1" type="ORF">DLM21_03400</name>
</gene>
<accession>A0A5W3REU8</accession>
<dbReference type="AlphaFoldDB" id="A0A5W3REU8"/>
<evidence type="ECO:0000313" key="1">
    <source>
        <dbReference type="EMBL" id="EBU8203416.1"/>
    </source>
</evidence>
<sequence length="160" mass="16676">MKISPSVEAVAAELEQWAAVAGWKTVAGLVAGAYHANGGGDLLPCADCAAGLRNAIQRVQRIYRGCDGPRYYPQAEMLKPVVLSVLPAETRARLESPGDPVLLAALAAKEGIEAINAVNLGAAPASALKEINEAISAFTATRAAIERMLSGSDVCRSRYA</sequence>
<evidence type="ECO:0008006" key="2">
    <source>
        <dbReference type="Google" id="ProtNLM"/>
    </source>
</evidence>
<protein>
    <recommendedName>
        <fullName evidence="2">Bacterial toxin YdaT domain-containing protein</fullName>
    </recommendedName>
</protein>
<dbReference type="EMBL" id="AAHDIR010000002">
    <property type="protein sequence ID" value="EBU8203416.1"/>
    <property type="molecule type" value="Genomic_DNA"/>
</dbReference>